<organism evidence="1 2">
    <name type="scientific">Candidatus Yanofskybacteria bacterium RIFCSPHIGHO2_01_FULL_48_25b</name>
    <dbReference type="NCBI Taxonomy" id="1802672"/>
    <lineage>
        <taxon>Bacteria</taxon>
        <taxon>Candidatus Yanofskyibacteriota</taxon>
    </lineage>
</organism>
<gene>
    <name evidence="1" type="ORF">A2669_01890</name>
</gene>
<dbReference type="Proteomes" id="UP000177605">
    <property type="component" value="Unassembled WGS sequence"/>
</dbReference>
<comment type="caution">
    <text evidence="1">The sequence shown here is derived from an EMBL/GenBank/DDBJ whole genome shotgun (WGS) entry which is preliminary data.</text>
</comment>
<protein>
    <submittedName>
        <fullName evidence="1">Uncharacterized protein</fullName>
    </submittedName>
</protein>
<evidence type="ECO:0000313" key="1">
    <source>
        <dbReference type="EMBL" id="OGN07448.1"/>
    </source>
</evidence>
<dbReference type="EMBL" id="MGJM01000001">
    <property type="protein sequence ID" value="OGN07448.1"/>
    <property type="molecule type" value="Genomic_DNA"/>
</dbReference>
<accession>A0A1F8F450</accession>
<reference evidence="1 2" key="1">
    <citation type="journal article" date="2016" name="Nat. Commun.">
        <title>Thousands of microbial genomes shed light on interconnected biogeochemical processes in an aquifer system.</title>
        <authorList>
            <person name="Anantharaman K."/>
            <person name="Brown C.T."/>
            <person name="Hug L.A."/>
            <person name="Sharon I."/>
            <person name="Castelle C.J."/>
            <person name="Probst A.J."/>
            <person name="Thomas B.C."/>
            <person name="Singh A."/>
            <person name="Wilkins M.J."/>
            <person name="Karaoz U."/>
            <person name="Brodie E.L."/>
            <person name="Williams K.H."/>
            <person name="Hubbard S.S."/>
            <person name="Banfield J.F."/>
        </authorList>
    </citation>
    <scope>NUCLEOTIDE SEQUENCE [LARGE SCALE GENOMIC DNA]</scope>
</reference>
<sequence length="318" mass="36270">MEIKPLIVFERAISDERAYADMSDTGMIWIGRHDNQMGAGKGSSVRQLLPEEAVKITRMMLSEAGQKISFPQKADYKFEKKEILNEDGTKVTDLELRPVNRLIKICAQEHMLNFDIACSIDDPNSSFIKQLGNEFDIGEMEYVSSEFPWGYTAGESDFIVVFKNNTGRYKVFIMEFKRDWIDDATMIQVSLYNRWVVQTISQFATPKIGNNTVYPIVVGRRLRPGTVRPKPYSFTAAYNSGVSVKADIKSPQFIQYTPEGEFTKGEVIYASKLVYKNESADIPQIDWIPEQGIITSQVERDWVIDNSWANAKKKAKKP</sequence>
<name>A0A1F8F450_9BACT</name>
<evidence type="ECO:0000313" key="2">
    <source>
        <dbReference type="Proteomes" id="UP000177605"/>
    </source>
</evidence>
<dbReference type="AlphaFoldDB" id="A0A1F8F450"/>
<proteinExistence type="predicted"/>